<organism evidence="3 4">
    <name type="scientific">Mediterraneibacter hominis</name>
    <dbReference type="NCBI Taxonomy" id="2763054"/>
    <lineage>
        <taxon>Bacteria</taxon>
        <taxon>Bacillati</taxon>
        <taxon>Bacillota</taxon>
        <taxon>Clostridia</taxon>
        <taxon>Lachnospirales</taxon>
        <taxon>Lachnospiraceae</taxon>
        <taxon>Mediterraneibacter</taxon>
    </lineage>
</organism>
<feature type="transmembrane region" description="Helical" evidence="1">
    <location>
        <begin position="44"/>
        <end position="62"/>
    </location>
</feature>
<dbReference type="InterPro" id="IPR052710">
    <property type="entry name" value="CAAX_protease"/>
</dbReference>
<gene>
    <name evidence="3" type="ORF">H8S37_08465</name>
</gene>
<reference evidence="3" key="1">
    <citation type="submission" date="2020-08" db="EMBL/GenBank/DDBJ databases">
        <title>Genome public.</title>
        <authorList>
            <person name="Liu C."/>
            <person name="Sun Q."/>
        </authorList>
    </citation>
    <scope>NUCLEOTIDE SEQUENCE</scope>
    <source>
        <strain evidence="3">NSJ-55</strain>
    </source>
</reference>
<dbReference type="GO" id="GO:0008237">
    <property type="term" value="F:metallopeptidase activity"/>
    <property type="evidence" value="ECO:0007669"/>
    <property type="project" value="UniProtKB-KW"/>
</dbReference>
<feature type="transmembrane region" description="Helical" evidence="1">
    <location>
        <begin position="12"/>
        <end position="32"/>
    </location>
</feature>
<dbReference type="Pfam" id="PF02517">
    <property type="entry name" value="Rce1-like"/>
    <property type="match status" value="1"/>
</dbReference>
<feature type="transmembrane region" description="Helical" evidence="1">
    <location>
        <begin position="285"/>
        <end position="308"/>
    </location>
</feature>
<feature type="transmembrane region" description="Helical" evidence="1">
    <location>
        <begin position="241"/>
        <end position="265"/>
    </location>
</feature>
<dbReference type="GO" id="GO:0080120">
    <property type="term" value="P:CAAX-box protein maturation"/>
    <property type="evidence" value="ECO:0007669"/>
    <property type="project" value="UniProtKB-ARBA"/>
</dbReference>
<dbReference type="InterPro" id="IPR003675">
    <property type="entry name" value="Rce1/LyrA-like_dom"/>
</dbReference>
<sequence length="316" mass="34785">MEKEKKREYRTLRPWQGFLVILVAAIYLFLIAPKIVGQLGRMGSILGEAGFFILSVAAVWIWKGNLKEVFPFRKPSFTAIAGVVIMWMGMMLVLSVTTLILQLFFPAVYFESGVETALGYAGTPVVLLTLILAVSPAICEEVLFRGVFVNSLRPLKNKWVILLISGIIFGLFHGSLAKFLPTTLGGIALGFIFLETGNLFYSCLYHFINNMSSVVVIAALGDIYRYMAQSSYGLEMQEIPLASIGLSVILSAAAPACLYIGNYLLHSQTEGYRDTLFPRKKPGVVISLIAVSGILFVSGVYLFIYGMIEAGPMLYK</sequence>
<dbReference type="PANTHER" id="PTHR36435:SF1">
    <property type="entry name" value="CAAX AMINO TERMINAL PROTEASE FAMILY PROTEIN"/>
    <property type="match status" value="1"/>
</dbReference>
<keyword evidence="3" id="KW-0482">Metalloprotease</keyword>
<evidence type="ECO:0000256" key="1">
    <source>
        <dbReference type="SAM" id="Phobius"/>
    </source>
</evidence>
<accession>A0A923LHN1</accession>
<name>A0A923LHN1_9FIRM</name>
<evidence type="ECO:0000313" key="4">
    <source>
        <dbReference type="Proteomes" id="UP000652477"/>
    </source>
</evidence>
<keyword evidence="4" id="KW-1185">Reference proteome</keyword>
<dbReference type="PANTHER" id="PTHR36435">
    <property type="entry name" value="SLR1288 PROTEIN"/>
    <property type="match status" value="1"/>
</dbReference>
<evidence type="ECO:0000313" key="3">
    <source>
        <dbReference type="EMBL" id="MBC5688957.1"/>
    </source>
</evidence>
<feature type="transmembrane region" description="Helical" evidence="1">
    <location>
        <begin position="117"/>
        <end position="138"/>
    </location>
</feature>
<feature type="transmembrane region" description="Helical" evidence="1">
    <location>
        <begin position="83"/>
        <end position="105"/>
    </location>
</feature>
<keyword evidence="1" id="KW-0472">Membrane</keyword>
<dbReference type="EMBL" id="JACOPF010000001">
    <property type="protein sequence ID" value="MBC5688957.1"/>
    <property type="molecule type" value="Genomic_DNA"/>
</dbReference>
<evidence type="ECO:0000259" key="2">
    <source>
        <dbReference type="Pfam" id="PF02517"/>
    </source>
</evidence>
<dbReference type="RefSeq" id="WP_186875539.1">
    <property type="nucleotide sequence ID" value="NZ_JACOPF010000001.1"/>
</dbReference>
<comment type="caution">
    <text evidence="3">The sequence shown here is derived from an EMBL/GenBank/DDBJ whole genome shotgun (WGS) entry which is preliminary data.</text>
</comment>
<keyword evidence="1" id="KW-1133">Transmembrane helix</keyword>
<proteinExistence type="predicted"/>
<dbReference type="AlphaFoldDB" id="A0A923LHN1"/>
<keyword evidence="1" id="KW-0812">Transmembrane</keyword>
<feature type="transmembrane region" description="Helical" evidence="1">
    <location>
        <begin position="159"/>
        <end position="179"/>
    </location>
</feature>
<keyword evidence="3" id="KW-0378">Hydrolase</keyword>
<dbReference type="GO" id="GO:0004175">
    <property type="term" value="F:endopeptidase activity"/>
    <property type="evidence" value="ECO:0007669"/>
    <property type="project" value="UniProtKB-ARBA"/>
</dbReference>
<keyword evidence="3" id="KW-0645">Protease</keyword>
<dbReference type="Proteomes" id="UP000652477">
    <property type="component" value="Unassembled WGS sequence"/>
</dbReference>
<feature type="domain" description="CAAX prenyl protease 2/Lysostaphin resistance protein A-like" evidence="2">
    <location>
        <begin position="125"/>
        <end position="211"/>
    </location>
</feature>
<protein>
    <submittedName>
        <fullName evidence="3">CPBP family intramembrane metalloprotease</fullName>
    </submittedName>
</protein>